<keyword evidence="3" id="KW-0509">mRNA transport</keyword>
<keyword evidence="4" id="KW-0653">Protein transport</keyword>
<dbReference type="PANTHER" id="PTHR13257:SF0">
    <property type="entry name" value="NUCLEAR PORE COMPLEX PROTEIN NUP88"/>
    <property type="match status" value="1"/>
</dbReference>
<dbReference type="PANTHER" id="PTHR13257">
    <property type="entry name" value="NUCLEOPORIN NUP84-RELATED"/>
    <property type="match status" value="1"/>
</dbReference>
<dbReference type="Proteomes" id="UP001465755">
    <property type="component" value="Unassembled WGS sequence"/>
</dbReference>
<evidence type="ECO:0000313" key="9">
    <source>
        <dbReference type="EMBL" id="KAK9806546.1"/>
    </source>
</evidence>
<proteinExistence type="predicted"/>
<evidence type="ECO:0000256" key="5">
    <source>
        <dbReference type="ARBA" id="ARBA00023010"/>
    </source>
</evidence>
<organism evidence="9 10">
    <name type="scientific">Symbiochloris irregularis</name>
    <dbReference type="NCBI Taxonomy" id="706552"/>
    <lineage>
        <taxon>Eukaryota</taxon>
        <taxon>Viridiplantae</taxon>
        <taxon>Chlorophyta</taxon>
        <taxon>core chlorophytes</taxon>
        <taxon>Trebouxiophyceae</taxon>
        <taxon>Trebouxiales</taxon>
        <taxon>Trebouxiaceae</taxon>
        <taxon>Symbiochloris</taxon>
    </lineage>
</organism>
<keyword evidence="7" id="KW-0539">Nucleus</keyword>
<dbReference type="AlphaFoldDB" id="A0AAW1P6F2"/>
<evidence type="ECO:0000256" key="1">
    <source>
        <dbReference type="ARBA" id="ARBA00004567"/>
    </source>
</evidence>
<evidence type="ECO:0000256" key="4">
    <source>
        <dbReference type="ARBA" id="ARBA00022927"/>
    </source>
</evidence>
<protein>
    <submittedName>
        <fullName evidence="9">Uncharacterized protein</fullName>
    </submittedName>
</protein>
<feature type="region of interest" description="Disordered" evidence="8">
    <location>
        <begin position="562"/>
        <end position="582"/>
    </location>
</feature>
<dbReference type="GO" id="GO:0017056">
    <property type="term" value="F:structural constituent of nuclear pore"/>
    <property type="evidence" value="ECO:0007669"/>
    <property type="project" value="InterPro"/>
</dbReference>
<evidence type="ECO:0000313" key="10">
    <source>
        <dbReference type="Proteomes" id="UP001465755"/>
    </source>
</evidence>
<keyword evidence="6" id="KW-0906">Nuclear pore complex</keyword>
<keyword evidence="10" id="KW-1185">Reference proteome</keyword>
<dbReference type="InterPro" id="IPR019321">
    <property type="entry name" value="Nucleoporin_Nup88"/>
</dbReference>
<feature type="region of interest" description="Disordered" evidence="8">
    <location>
        <begin position="620"/>
        <end position="641"/>
    </location>
</feature>
<comment type="caution">
    <text evidence="9">The sequence shown here is derived from an EMBL/GenBank/DDBJ whole genome shotgun (WGS) entry which is preliminary data.</text>
</comment>
<accession>A0AAW1P6F2</accession>
<dbReference type="GO" id="GO:0006406">
    <property type="term" value="P:mRNA export from nucleus"/>
    <property type="evidence" value="ECO:0007669"/>
    <property type="project" value="TreeGrafter"/>
</dbReference>
<feature type="region of interest" description="Disordered" evidence="8">
    <location>
        <begin position="718"/>
        <end position="737"/>
    </location>
</feature>
<dbReference type="GO" id="GO:0000056">
    <property type="term" value="P:ribosomal small subunit export from nucleus"/>
    <property type="evidence" value="ECO:0007669"/>
    <property type="project" value="InterPro"/>
</dbReference>
<dbReference type="InterPro" id="IPR037700">
    <property type="entry name" value="NUP88/NUP82"/>
</dbReference>
<feature type="compositionally biased region" description="Acidic residues" evidence="8">
    <location>
        <begin position="325"/>
        <end position="334"/>
    </location>
</feature>
<evidence type="ECO:0000256" key="7">
    <source>
        <dbReference type="ARBA" id="ARBA00023242"/>
    </source>
</evidence>
<feature type="region of interest" description="Disordered" evidence="8">
    <location>
        <begin position="316"/>
        <end position="336"/>
    </location>
</feature>
<evidence type="ECO:0000256" key="2">
    <source>
        <dbReference type="ARBA" id="ARBA00022448"/>
    </source>
</evidence>
<dbReference type="GO" id="GO:0000055">
    <property type="term" value="P:ribosomal large subunit export from nucleus"/>
    <property type="evidence" value="ECO:0007669"/>
    <property type="project" value="InterPro"/>
</dbReference>
<dbReference type="EMBL" id="JALJOQ010000037">
    <property type="protein sequence ID" value="KAK9806546.1"/>
    <property type="molecule type" value="Genomic_DNA"/>
</dbReference>
<dbReference type="GO" id="GO:0005643">
    <property type="term" value="C:nuclear pore"/>
    <property type="evidence" value="ECO:0007669"/>
    <property type="project" value="UniProtKB-SubCell"/>
</dbReference>
<dbReference type="GO" id="GO:0006606">
    <property type="term" value="P:protein import into nucleus"/>
    <property type="evidence" value="ECO:0007669"/>
    <property type="project" value="TreeGrafter"/>
</dbReference>
<evidence type="ECO:0000256" key="6">
    <source>
        <dbReference type="ARBA" id="ARBA00023132"/>
    </source>
</evidence>
<sequence length="769" mass="82301">MSDPGFADWSGRQETLRPLICLAGSVLLTVDKQGEVKAWDVRSKIRNLLPEASKHADKENELPSLTVAPQPAVCSRATHLCLSRDGNTAALAGCRSEEPELLRVGALDLHGKRSKFAQQGSAVEACSAHLLGESVFAPRPGLQVLQMDFHPGSAEHILMLTSDNVLRLFNIHQPHAAEQCFELQLSSSRALGLTSMRQRQAVAFVCGPAHGWLRFTVFILCSDGSMFALCPIAPFGSSVNQAAVQQLGAEPSSSGDSLTNTATSLWLQQAFALPTFTARADSPNGLSPTASPEHKHESLIRPYALEDYMPGLLGPLPVSTSNSEPADDSDDDSEAGGADLACSLTIIGFGDSCTALVAASTSGMLSAFLLASQPEPTWTHGSPECMTQHGSIAAVRSEVPVVSQDAWQLLMLDQVSLPDCSPAPGDELSDGSGVAVRLFADGAMPDRVLVCTTSAAYAVSFPWILILANRMASEDPSWDTMPRYTAAAATGSVLTGAAVAVLDVSGHPDFLCLPPSHVKGKATLERAPTAVVPSPQPAEVPANRELAAQDAQITARYRDLRAPPPTAALPQHTKEAKTQSPARQAYLSSSIDALRTCHVEFQHKAHLTLTQRLEELEEAVQEQASQAQEIEDHRQHTADAQSSLTKRLELCSQLQDNLHARARLLADLHWGLAHALSPAEEELRDTVLPDLECSGRHLAAQVQGMRERVKSLGISVPYPKAPKMPAADSSRSPVPPDQMRRIRSALGKQAGLVAAAKEALDQLERMLRT</sequence>
<evidence type="ECO:0000256" key="8">
    <source>
        <dbReference type="SAM" id="MobiDB-lite"/>
    </source>
</evidence>
<comment type="subcellular location">
    <subcellularLocation>
        <location evidence="1">Nucleus</location>
        <location evidence="1">Nuclear pore complex</location>
    </subcellularLocation>
</comment>
<reference evidence="9 10" key="1">
    <citation type="journal article" date="2024" name="Nat. Commun.">
        <title>Phylogenomics reveals the evolutionary origins of lichenization in chlorophyte algae.</title>
        <authorList>
            <person name="Puginier C."/>
            <person name="Libourel C."/>
            <person name="Otte J."/>
            <person name="Skaloud P."/>
            <person name="Haon M."/>
            <person name="Grisel S."/>
            <person name="Petersen M."/>
            <person name="Berrin J.G."/>
            <person name="Delaux P.M."/>
            <person name="Dal Grande F."/>
            <person name="Keller J."/>
        </authorList>
    </citation>
    <scope>NUCLEOTIDE SEQUENCE [LARGE SCALE GENOMIC DNA]</scope>
    <source>
        <strain evidence="9 10">SAG 2036</strain>
    </source>
</reference>
<keyword evidence="5" id="KW-0811">Translocation</keyword>
<gene>
    <name evidence="9" type="ORF">WJX73_009600</name>
</gene>
<evidence type="ECO:0000256" key="3">
    <source>
        <dbReference type="ARBA" id="ARBA00022816"/>
    </source>
</evidence>
<keyword evidence="2" id="KW-0813">Transport</keyword>
<name>A0AAW1P6F2_9CHLO</name>
<dbReference type="Pfam" id="PF10168">
    <property type="entry name" value="Nup88"/>
    <property type="match status" value="1"/>
</dbReference>